<dbReference type="AlphaFoldDB" id="A0A1S1JDZ9"/>
<evidence type="ECO:0000313" key="3">
    <source>
        <dbReference type="Proteomes" id="UP000179636"/>
    </source>
</evidence>
<evidence type="ECO:0000259" key="1">
    <source>
        <dbReference type="PROSITE" id="PS50075"/>
    </source>
</evidence>
<dbReference type="InterPro" id="IPR009081">
    <property type="entry name" value="PP-bd_ACP"/>
</dbReference>
<dbReference type="NCBIfam" id="NF005480">
    <property type="entry name" value="PRK07081.1"/>
    <property type="match status" value="1"/>
</dbReference>
<feature type="domain" description="Carrier" evidence="1">
    <location>
        <begin position="3"/>
        <end position="82"/>
    </location>
</feature>
<dbReference type="Proteomes" id="UP000179636">
    <property type="component" value="Unassembled WGS sequence"/>
</dbReference>
<evidence type="ECO:0000313" key="2">
    <source>
        <dbReference type="EMBL" id="OHT82948.1"/>
    </source>
</evidence>
<comment type="caution">
    <text evidence="2">The sequence shown here is derived from an EMBL/GenBank/DDBJ whole genome shotgun (WGS) entry which is preliminary data.</text>
</comment>
<proteinExistence type="predicted"/>
<keyword evidence="3" id="KW-1185">Reference proteome</keyword>
<organism evidence="2 3">
    <name type="scientific">Mycobacterium syngnathidarum</name>
    <dbReference type="NCBI Taxonomy" id="1908205"/>
    <lineage>
        <taxon>Bacteria</taxon>
        <taxon>Bacillati</taxon>
        <taxon>Actinomycetota</taxon>
        <taxon>Actinomycetes</taxon>
        <taxon>Mycobacteriales</taxon>
        <taxon>Mycobacteriaceae</taxon>
        <taxon>Mycobacterium</taxon>
    </lineage>
</organism>
<protein>
    <submittedName>
        <fullName evidence="2">Acyl carrier protein</fullName>
    </submittedName>
</protein>
<dbReference type="PROSITE" id="PS50075">
    <property type="entry name" value="CARRIER"/>
    <property type="match status" value="1"/>
</dbReference>
<dbReference type="SUPFAM" id="SSF47336">
    <property type="entry name" value="ACP-like"/>
    <property type="match status" value="1"/>
</dbReference>
<dbReference type="Gene3D" id="1.10.1200.10">
    <property type="entry name" value="ACP-like"/>
    <property type="match status" value="1"/>
</dbReference>
<dbReference type="STRING" id="1908205.BKG60_13625"/>
<accession>A0A1S1JDZ9</accession>
<dbReference type="InterPro" id="IPR036736">
    <property type="entry name" value="ACP-like_sf"/>
</dbReference>
<sequence length="82" mass="8839">MLASMREAIQKALADHGRMSVDPTGVDADADLYELGLTSHASVNVMLALEDEFDIEFPDEALKKSTFASINNIEAAINGLTK</sequence>
<reference evidence="2 3" key="1">
    <citation type="submission" date="2016-10" db="EMBL/GenBank/DDBJ databases">
        <title>Evaluation of Human, Animal and Environmental Mycobacterium chelonae Isolates by Core Genome Phylogenomic Analysis, Targeted Gene Comparison, and Anti-microbial Susceptibility Patterns: A Tale of Mistaken Identities.</title>
        <authorList>
            <person name="Fogelson S.B."/>
            <person name="Camus A.C."/>
            <person name="Lorenz W."/>
            <person name="Vasireddy R."/>
            <person name="Vasireddy S."/>
            <person name="Smith T."/>
            <person name="Brown-Elliott B.A."/>
            <person name="Wallace R.J.Jr."/>
            <person name="Hasan N.A."/>
            <person name="Reischl U."/>
            <person name="Sanchez S."/>
        </authorList>
    </citation>
    <scope>NUCLEOTIDE SEQUENCE [LARGE SCALE GENOMIC DNA]</scope>
    <source>
        <strain evidence="2 3">24999</strain>
    </source>
</reference>
<gene>
    <name evidence="2" type="ORF">BKG61_28990</name>
</gene>
<name>A0A1S1JDZ9_9MYCO</name>
<dbReference type="Pfam" id="PF00550">
    <property type="entry name" value="PP-binding"/>
    <property type="match status" value="1"/>
</dbReference>
<dbReference type="EMBL" id="MLHV01000049">
    <property type="protein sequence ID" value="OHT82948.1"/>
    <property type="molecule type" value="Genomic_DNA"/>
</dbReference>